<dbReference type="RefSeq" id="WP_119052030.1">
    <property type="nucleotide sequence ID" value="NZ_CP032157.1"/>
</dbReference>
<reference evidence="1 2" key="1">
    <citation type="submission" date="2018-09" db="EMBL/GenBank/DDBJ databases">
        <title>Genome sequencing of strain 6GH32-13.</title>
        <authorList>
            <person name="Weon H.-Y."/>
            <person name="Heo J."/>
            <person name="Kwon S.-W."/>
        </authorList>
    </citation>
    <scope>NUCLEOTIDE SEQUENCE [LARGE SCALE GENOMIC DNA]</scope>
    <source>
        <strain evidence="1 2">5GH32-13</strain>
    </source>
</reference>
<evidence type="ECO:0000313" key="2">
    <source>
        <dbReference type="Proteomes" id="UP000263900"/>
    </source>
</evidence>
<keyword evidence="2" id="KW-1185">Reference proteome</keyword>
<dbReference type="KEGG" id="pseg:D3H65_20110"/>
<sequence length="609" mass="64124">MQQTKTLLLALIIMGQLNSIAQKRWTGLAGDGQWLTPTNWSGNSIPTAIDDVILDNTFTSANYTVLLPPGNITVMVNSLTITPAADHTIEAILPLTNTAIPGLRLTNTGTALRINKGGIFRNASGALSGIPIDIAGALWIGNDGRYIHNTPRSHAAVVGNLSASPGTESGIFEFDIKGGGPLISFAGKTFGTLVLSATAAGGARTYNANGATPVIIRGNFLINDGVSFNLDLDDTIFIRGNYEQRGGIFNLGSGPNNTVVQIGKHLLQSKGIITENNNGLPILEMNGAGPQQLSMAGGIANSVALKINNAAGVVLQTPLSLPYQLELTAGQVNTSSTNLLTLQATCTVKVDSLSSTSFINGPLKKLGLMAQDQFLFPIGKGNTHRWLSLTQVTGNYTVEFFRANPKLMSSTYHANLHHISSIEHWTIVADLSPTPQTAVKLSFNDPNSGGVTDLATLRVARLSGNTWSDAGNTGCMGSPGSNGFVTSYALSSFGATEYFSLASTTGSFNPLLVNPRTRPATETGGILSGICAPSITSGATRLLLTTRKKAEAQLMIADIMGRVIKIIPVWLPKGSNSIPINATSFPAGIYTITVSAPEYAMQPTRFIKQ</sequence>
<dbReference type="Proteomes" id="UP000263900">
    <property type="component" value="Chromosome"/>
</dbReference>
<gene>
    <name evidence="1" type="ORF">D3H65_20110</name>
</gene>
<accession>A0A3B7N169</accession>
<evidence type="ECO:0000313" key="1">
    <source>
        <dbReference type="EMBL" id="AXY76151.1"/>
    </source>
</evidence>
<proteinExistence type="predicted"/>
<protein>
    <recommendedName>
        <fullName evidence="3">T9SS C-terminal target domain-containing protein</fullName>
    </recommendedName>
</protein>
<dbReference type="OrthoDB" id="641880at2"/>
<organism evidence="1 2">
    <name type="scientific">Paraflavitalea soli</name>
    <dbReference type="NCBI Taxonomy" id="2315862"/>
    <lineage>
        <taxon>Bacteria</taxon>
        <taxon>Pseudomonadati</taxon>
        <taxon>Bacteroidota</taxon>
        <taxon>Chitinophagia</taxon>
        <taxon>Chitinophagales</taxon>
        <taxon>Chitinophagaceae</taxon>
        <taxon>Paraflavitalea</taxon>
    </lineage>
</organism>
<name>A0A3B7N169_9BACT</name>
<dbReference type="EMBL" id="CP032157">
    <property type="protein sequence ID" value="AXY76151.1"/>
    <property type="molecule type" value="Genomic_DNA"/>
</dbReference>
<dbReference type="AlphaFoldDB" id="A0A3B7N169"/>
<evidence type="ECO:0008006" key="3">
    <source>
        <dbReference type="Google" id="ProtNLM"/>
    </source>
</evidence>